<name>A0A5K0U9B9_9VIRU</name>
<protein>
    <submittedName>
        <fullName evidence="1">Uncharacterized protein</fullName>
    </submittedName>
</protein>
<evidence type="ECO:0000313" key="1">
    <source>
        <dbReference type="EMBL" id="VBB17726.1"/>
    </source>
</evidence>
<proteinExistence type="predicted"/>
<dbReference type="EMBL" id="UPSH01000001">
    <property type="protein sequence ID" value="VBB17726.1"/>
    <property type="molecule type" value="Genomic_DNA"/>
</dbReference>
<dbReference type="Proteomes" id="UP000594342">
    <property type="component" value="Unassembled WGS sequence"/>
</dbReference>
<evidence type="ECO:0000313" key="2">
    <source>
        <dbReference type="Proteomes" id="UP000594342"/>
    </source>
</evidence>
<keyword evidence="2" id="KW-1185">Reference proteome</keyword>
<gene>
    <name evidence="1" type="ORF">YASMINEVIRUS_189</name>
</gene>
<organism evidence="1 2">
    <name type="scientific">Yasminevirus sp. GU-2018</name>
    <dbReference type="NCBI Taxonomy" id="2420051"/>
    <lineage>
        <taxon>Viruses</taxon>
        <taxon>Varidnaviria</taxon>
        <taxon>Bamfordvirae</taxon>
        <taxon>Nucleocytoviricota</taxon>
        <taxon>Megaviricetes</taxon>
        <taxon>Imitervirales</taxon>
        <taxon>Mimiviridae</taxon>
        <taxon>Klosneuvirinae</taxon>
        <taxon>Yasminevirus</taxon>
        <taxon>Yasminevirus saudimassiliense</taxon>
    </lineage>
</organism>
<sequence length="110" mass="12606">MSCVVVQTSWKNSDTIRKVITLSENYTDRQLIERIKTVLADASLTWEGTNTQYDLTEGLEAFAQKIRYHTKSCIQEYYPAGIVNTSYGEHYLYPTSFTLTFIGSDHVVHC</sequence>
<accession>A0A5K0U9B9</accession>
<reference evidence="1 2" key="1">
    <citation type="submission" date="2018-10" db="EMBL/GenBank/DDBJ databases">
        <authorList>
            <consortium name="IHU Genomes"/>
        </authorList>
    </citation>
    <scope>NUCLEOTIDE SEQUENCE [LARGE SCALE GENOMIC DNA]</scope>
    <source>
        <strain evidence="1 2">A1</strain>
    </source>
</reference>
<comment type="caution">
    <text evidence="1">The sequence shown here is derived from an EMBL/GenBank/DDBJ whole genome shotgun (WGS) entry which is preliminary data.</text>
</comment>